<evidence type="ECO:0000313" key="1">
    <source>
        <dbReference type="EMBL" id="KAK6945034.1"/>
    </source>
</evidence>
<dbReference type="AlphaFoldDB" id="A0AAN8W8D0"/>
<accession>A0AAN8W8D0</accession>
<protein>
    <submittedName>
        <fullName evidence="1">Uncharacterized protein</fullName>
    </submittedName>
</protein>
<dbReference type="EMBL" id="JBAMMX010000003">
    <property type="protein sequence ID" value="KAK6945034.1"/>
    <property type="molecule type" value="Genomic_DNA"/>
</dbReference>
<organism evidence="1 2">
    <name type="scientific">Dillenia turbinata</name>
    <dbReference type="NCBI Taxonomy" id="194707"/>
    <lineage>
        <taxon>Eukaryota</taxon>
        <taxon>Viridiplantae</taxon>
        <taxon>Streptophyta</taxon>
        <taxon>Embryophyta</taxon>
        <taxon>Tracheophyta</taxon>
        <taxon>Spermatophyta</taxon>
        <taxon>Magnoliopsida</taxon>
        <taxon>eudicotyledons</taxon>
        <taxon>Gunneridae</taxon>
        <taxon>Pentapetalae</taxon>
        <taxon>Dilleniales</taxon>
        <taxon>Dilleniaceae</taxon>
        <taxon>Dillenia</taxon>
    </lineage>
</organism>
<keyword evidence="2" id="KW-1185">Reference proteome</keyword>
<proteinExistence type="predicted"/>
<name>A0AAN8W8D0_9MAGN</name>
<sequence length="149" mass="16995">MGASFSSMNIEVVSNVELVLEGKRYPVPKPCLQMVIKPDYESKYYLPLDAFDSRHNPDRPVVLTVYPKGVTSEEAKIHMLASEMRDCAKIVFTYENGKITVEKFPRNVLGRTRMFPSMKGHWKKVKGFVIEKGLIMGDEVKKPLNLSEK</sequence>
<reference evidence="1 2" key="1">
    <citation type="submission" date="2023-12" db="EMBL/GenBank/DDBJ databases">
        <title>A high-quality genome assembly for Dillenia turbinata (Dilleniales).</title>
        <authorList>
            <person name="Chanderbali A."/>
        </authorList>
    </citation>
    <scope>NUCLEOTIDE SEQUENCE [LARGE SCALE GENOMIC DNA]</scope>
    <source>
        <strain evidence="1">LSX21</strain>
        <tissue evidence="1">Leaf</tissue>
    </source>
</reference>
<gene>
    <name evidence="1" type="ORF">RJ641_026136</name>
</gene>
<dbReference type="Proteomes" id="UP001370490">
    <property type="component" value="Unassembled WGS sequence"/>
</dbReference>
<comment type="caution">
    <text evidence="1">The sequence shown here is derived from an EMBL/GenBank/DDBJ whole genome shotgun (WGS) entry which is preliminary data.</text>
</comment>
<evidence type="ECO:0000313" key="2">
    <source>
        <dbReference type="Proteomes" id="UP001370490"/>
    </source>
</evidence>